<keyword evidence="1" id="KW-1133">Transmembrane helix</keyword>
<accession>A0ABD5P1D5</accession>
<name>A0ABD5P1D5_9EURY</name>
<feature type="transmembrane region" description="Helical" evidence="1">
    <location>
        <begin position="85"/>
        <end position="110"/>
    </location>
</feature>
<evidence type="ECO:0000313" key="2">
    <source>
        <dbReference type="EMBL" id="MFC4248123.1"/>
    </source>
</evidence>
<keyword evidence="1" id="KW-0472">Membrane</keyword>
<evidence type="ECO:0008006" key="4">
    <source>
        <dbReference type="Google" id="ProtNLM"/>
    </source>
</evidence>
<reference evidence="2 3" key="1">
    <citation type="journal article" date="2014" name="Int. J. Syst. Evol. Microbiol.">
        <title>Complete genome sequence of Corynebacterium casei LMG S-19264T (=DSM 44701T), isolated from a smear-ripened cheese.</title>
        <authorList>
            <consortium name="US DOE Joint Genome Institute (JGI-PGF)"/>
            <person name="Walter F."/>
            <person name="Albersmeier A."/>
            <person name="Kalinowski J."/>
            <person name="Ruckert C."/>
        </authorList>
    </citation>
    <scope>NUCLEOTIDE SEQUENCE [LARGE SCALE GENOMIC DNA]</scope>
    <source>
        <strain evidence="2 3">IBRC-M 10912</strain>
    </source>
</reference>
<feature type="transmembrane region" description="Helical" evidence="1">
    <location>
        <begin position="12"/>
        <end position="35"/>
    </location>
</feature>
<gene>
    <name evidence="2" type="ORF">ACFOZ7_14470</name>
</gene>
<comment type="caution">
    <text evidence="2">The sequence shown here is derived from an EMBL/GenBank/DDBJ whole genome shotgun (WGS) entry which is preliminary data.</text>
</comment>
<dbReference type="RefSeq" id="WP_246971889.1">
    <property type="nucleotide sequence ID" value="NZ_CP095397.1"/>
</dbReference>
<keyword evidence="1" id="KW-0812">Transmembrane</keyword>
<evidence type="ECO:0000313" key="3">
    <source>
        <dbReference type="Proteomes" id="UP001595821"/>
    </source>
</evidence>
<dbReference type="Proteomes" id="UP001595821">
    <property type="component" value="Unassembled WGS sequence"/>
</dbReference>
<evidence type="ECO:0000256" key="1">
    <source>
        <dbReference type="SAM" id="Phobius"/>
    </source>
</evidence>
<feature type="transmembrane region" description="Helical" evidence="1">
    <location>
        <begin position="130"/>
        <end position="158"/>
    </location>
</feature>
<sequence>MTGETEHATRSVGVWGGGIVGGLVGGVGMGIVLHAGALIPILGVLVGDPTARGGWIVHLLLSVFFGLVFAAIVSRPALAEFTETFPSYLGFGFAYGVVLGLFAGGFPFPFALDLLGASTFPVPFLPLPGIAAELLAALSFTVAHLVYGLLLGAVYAAVNGLAPETVTERVPAIGR</sequence>
<feature type="transmembrane region" description="Helical" evidence="1">
    <location>
        <begin position="55"/>
        <end position="73"/>
    </location>
</feature>
<dbReference type="AlphaFoldDB" id="A0ABD5P1D5"/>
<dbReference type="GeneID" id="71852662"/>
<protein>
    <recommendedName>
        <fullName evidence="4">Histidine kinase</fullName>
    </recommendedName>
</protein>
<organism evidence="2 3">
    <name type="scientific">Natribaculum luteum</name>
    <dbReference type="NCBI Taxonomy" id="1586232"/>
    <lineage>
        <taxon>Archaea</taxon>
        <taxon>Methanobacteriati</taxon>
        <taxon>Methanobacteriota</taxon>
        <taxon>Stenosarchaea group</taxon>
        <taxon>Halobacteria</taxon>
        <taxon>Halobacteriales</taxon>
        <taxon>Natrialbaceae</taxon>
        <taxon>Natribaculum</taxon>
    </lineage>
</organism>
<dbReference type="EMBL" id="JBHSDJ010000115">
    <property type="protein sequence ID" value="MFC4248123.1"/>
    <property type="molecule type" value="Genomic_DNA"/>
</dbReference>
<proteinExistence type="predicted"/>